<keyword evidence="1" id="KW-0175">Coiled coil</keyword>
<keyword evidence="3" id="KW-1185">Reference proteome</keyword>
<dbReference type="EMBL" id="JAUSRO010000017">
    <property type="protein sequence ID" value="MDP9902261.1"/>
    <property type="molecule type" value="Genomic_DNA"/>
</dbReference>
<reference evidence="2 3" key="1">
    <citation type="submission" date="2023-07" db="EMBL/GenBank/DDBJ databases">
        <title>Sorghum-associated microbial communities from plants grown in Nebraska, USA.</title>
        <authorList>
            <person name="Schachtman D."/>
        </authorList>
    </citation>
    <scope>NUCLEOTIDE SEQUENCE [LARGE SCALE GENOMIC DNA]</scope>
    <source>
        <strain evidence="2 3">DS1607</strain>
    </source>
</reference>
<organism evidence="2 3">
    <name type="scientific">Variovorax ginsengisoli</name>
    <dbReference type="NCBI Taxonomy" id="363844"/>
    <lineage>
        <taxon>Bacteria</taxon>
        <taxon>Pseudomonadati</taxon>
        <taxon>Pseudomonadota</taxon>
        <taxon>Betaproteobacteria</taxon>
        <taxon>Burkholderiales</taxon>
        <taxon>Comamonadaceae</taxon>
        <taxon>Variovorax</taxon>
    </lineage>
</organism>
<protein>
    <submittedName>
        <fullName evidence="2">Uncharacterized protein</fullName>
    </submittedName>
</protein>
<comment type="caution">
    <text evidence="2">The sequence shown here is derived from an EMBL/GenBank/DDBJ whole genome shotgun (WGS) entry which is preliminary data.</text>
</comment>
<accession>A0ABT9SD32</accession>
<gene>
    <name evidence="2" type="ORF">J2W36_004538</name>
</gene>
<dbReference type="Proteomes" id="UP001226867">
    <property type="component" value="Unassembled WGS sequence"/>
</dbReference>
<evidence type="ECO:0000256" key="1">
    <source>
        <dbReference type="SAM" id="Coils"/>
    </source>
</evidence>
<evidence type="ECO:0000313" key="3">
    <source>
        <dbReference type="Proteomes" id="UP001226867"/>
    </source>
</evidence>
<evidence type="ECO:0000313" key="2">
    <source>
        <dbReference type="EMBL" id="MDP9902261.1"/>
    </source>
</evidence>
<proteinExistence type="predicted"/>
<dbReference type="RefSeq" id="WP_307692014.1">
    <property type="nucleotide sequence ID" value="NZ_JAUSRO010000017.1"/>
</dbReference>
<feature type="coiled-coil region" evidence="1">
    <location>
        <begin position="96"/>
        <end position="123"/>
    </location>
</feature>
<name>A0ABT9SD32_9BURK</name>
<sequence length="128" mass="14728">MSFAEFGHVSPYFNRAQSLLKQVLQHALRRFGLAQESQEALSARRLQARQYARTLAEIDRRRATGAATFQWTAEVEDYAEQFFLMHRGDPKARLEVIRLAGELRQAEAETHRLTEKLNGLRQKAAART</sequence>